<sequence>MSNNTYEVIVIGSGPGGLACATLLQKRGVKTLIVEKNEVLGGKMYSIDADGYAYDLFPHGQVPTRGNAFEQIFAELGCSEDFKPALDVDDQREMITLAYKRAGWKNYKITSQKQALTDATGFFNSWEATPEEQEKSMMLIGEMLSLTAEDLAKLDRVTMEEWLAERDVPAPLYSYMGFQANASLAEPIDLVSASEMILIMQQMMLQGGGGQYKGGFAMLTNVMVREFEKNGGTLIKGCRVNKVIVEDGAVTGIDTDKGQFKAPVVVSNAGLQPTVIKLVGEEHFDKAYVNYVKSLVPGWAFTSVRYFLNKPVMKTGLYVMWSDDSWYDMERYKKMKDGNIPEEVILFMVNHKFFDPDAAPEGKQVLVSGTVCSANPEAKEIEALWKKMDEQMQQVFPDIWEATERKEYTGPREISNLTRDSVVKGSGGECVGLAQIVGQCGIDKPKSELPIRGLYVVGADAGAAGMGTHQSGLSGMYATKQIQRYLAARAKAL</sequence>
<dbReference type="PRINTS" id="PR00419">
    <property type="entry name" value="ADXRDTASE"/>
</dbReference>
<organism evidence="3 4">
    <name type="scientific">Sterolibacterium denitrificans</name>
    <dbReference type="NCBI Taxonomy" id="157592"/>
    <lineage>
        <taxon>Bacteria</taxon>
        <taxon>Pseudomonadati</taxon>
        <taxon>Pseudomonadota</taxon>
        <taxon>Betaproteobacteria</taxon>
        <taxon>Nitrosomonadales</taxon>
        <taxon>Sterolibacteriaceae</taxon>
        <taxon>Sterolibacterium</taxon>
    </lineage>
</organism>
<dbReference type="Proteomes" id="UP000242886">
    <property type="component" value="Chromosome SDENCHOL"/>
</dbReference>
<dbReference type="Gene3D" id="3.90.660.50">
    <property type="match status" value="1"/>
</dbReference>
<gene>
    <name evidence="3" type="ORF">SDENCHOL_20393</name>
</gene>
<name>A0A7Z7HRG5_9PROT</name>
<comment type="similarity">
    <text evidence="1">Belongs to the carotenoid/retinoid oxidoreductase family.</text>
</comment>
<accession>A0A7Z7HRG5</accession>
<dbReference type="InterPro" id="IPR002937">
    <property type="entry name" value="Amino_oxidase"/>
</dbReference>
<evidence type="ECO:0000256" key="1">
    <source>
        <dbReference type="ARBA" id="ARBA00006046"/>
    </source>
</evidence>
<dbReference type="InterPro" id="IPR036188">
    <property type="entry name" value="FAD/NAD-bd_sf"/>
</dbReference>
<feature type="domain" description="Amine oxidase" evidence="2">
    <location>
        <begin position="16"/>
        <end position="465"/>
    </location>
</feature>
<evidence type="ECO:0000313" key="4">
    <source>
        <dbReference type="Proteomes" id="UP000242886"/>
    </source>
</evidence>
<reference evidence="3" key="1">
    <citation type="submission" date="2017-03" db="EMBL/GenBank/DDBJ databases">
        <authorList>
            <consortium name="AG Boll"/>
        </authorList>
    </citation>
    <scope>NUCLEOTIDE SEQUENCE [LARGE SCALE GENOMIC DNA]</scope>
    <source>
        <strain evidence="3">Chol</strain>
    </source>
</reference>
<dbReference type="EMBL" id="LT837803">
    <property type="protein sequence ID" value="SMB27490.1"/>
    <property type="molecule type" value="Genomic_DNA"/>
</dbReference>
<dbReference type="GO" id="GO:0016491">
    <property type="term" value="F:oxidoreductase activity"/>
    <property type="evidence" value="ECO:0007669"/>
    <property type="project" value="InterPro"/>
</dbReference>
<dbReference type="Gene3D" id="3.50.50.60">
    <property type="entry name" value="FAD/NAD(P)-binding domain"/>
    <property type="match status" value="1"/>
</dbReference>
<dbReference type="Pfam" id="PF01593">
    <property type="entry name" value="Amino_oxidase"/>
    <property type="match status" value="1"/>
</dbReference>
<dbReference type="PANTHER" id="PTHR43734">
    <property type="entry name" value="PHYTOENE DESATURASE"/>
    <property type="match status" value="1"/>
</dbReference>
<proteinExistence type="inferred from homology"/>
<protein>
    <submittedName>
        <fullName evidence="3">Similar to phytoene dehydrogenase</fullName>
    </submittedName>
</protein>
<dbReference type="RefSeq" id="WP_154716901.1">
    <property type="nucleotide sequence ID" value="NZ_LT837803.1"/>
</dbReference>
<dbReference type="PANTHER" id="PTHR43734:SF1">
    <property type="entry name" value="PHYTOENE DESATURASE"/>
    <property type="match status" value="1"/>
</dbReference>
<dbReference type="SUPFAM" id="SSF51905">
    <property type="entry name" value="FAD/NAD(P)-binding domain"/>
    <property type="match status" value="1"/>
</dbReference>
<evidence type="ECO:0000259" key="2">
    <source>
        <dbReference type="Pfam" id="PF01593"/>
    </source>
</evidence>
<evidence type="ECO:0000313" key="3">
    <source>
        <dbReference type="EMBL" id="SMB27490.1"/>
    </source>
</evidence>
<keyword evidence="4" id="KW-1185">Reference proteome</keyword>
<dbReference type="AlphaFoldDB" id="A0A7Z7HRG5"/>